<accession>A0A317SBF9</accession>
<dbReference type="GO" id="GO:0004519">
    <property type="term" value="F:endonuclease activity"/>
    <property type="evidence" value="ECO:0007669"/>
    <property type="project" value="TreeGrafter"/>
</dbReference>
<dbReference type="Pfam" id="PF08590">
    <property type="entry name" value="DUF1771"/>
    <property type="match status" value="1"/>
</dbReference>
<feature type="compositionally biased region" description="Basic and acidic residues" evidence="1">
    <location>
        <begin position="19"/>
        <end position="28"/>
    </location>
</feature>
<keyword evidence="2" id="KW-0472">Membrane</keyword>
<feature type="transmembrane region" description="Helical" evidence="2">
    <location>
        <begin position="173"/>
        <end position="192"/>
    </location>
</feature>
<evidence type="ECO:0000313" key="5">
    <source>
        <dbReference type="Proteomes" id="UP000246991"/>
    </source>
</evidence>
<dbReference type="AlphaFoldDB" id="A0A317SBF9"/>
<dbReference type="EMBL" id="PYWC01000133">
    <property type="protein sequence ID" value="PWW71833.1"/>
    <property type="molecule type" value="Genomic_DNA"/>
</dbReference>
<evidence type="ECO:0000256" key="1">
    <source>
        <dbReference type="SAM" id="MobiDB-lite"/>
    </source>
</evidence>
<dbReference type="PANTHER" id="PTHR46535:SF1">
    <property type="entry name" value="NEDD4-BINDING PROTEIN 2"/>
    <property type="match status" value="1"/>
</dbReference>
<sequence>MGQSQSTRKSEPGAVYRAKAAEHAQARAEALRKSQRALSSSNYHNAEAHSLEARMHQQKMIEFNALASREIFRHHNPKHPSNSSTSSFFGAMFSLFVTVPNDLSRLDLHGQYVSEAIPMVEDHLKRCRRQGVKKTLIITGRGAHSPGGVARIKPEVEALLVGMGVKYRRSGKGAFVVASYLLNFLFPVVLVIN</sequence>
<dbReference type="InterPro" id="IPR036063">
    <property type="entry name" value="Smr_dom_sf"/>
</dbReference>
<dbReference type="InterPro" id="IPR052772">
    <property type="entry name" value="Endo/PolyKinase_Domain-Protein"/>
</dbReference>
<gene>
    <name evidence="4" type="ORF">C7212DRAFT_354948</name>
</gene>
<feature type="region of interest" description="Disordered" evidence="1">
    <location>
        <begin position="1"/>
        <end position="28"/>
    </location>
</feature>
<evidence type="ECO:0000313" key="4">
    <source>
        <dbReference type="EMBL" id="PWW71833.1"/>
    </source>
</evidence>
<keyword evidence="2" id="KW-0812">Transmembrane</keyword>
<keyword evidence="5" id="KW-1185">Reference proteome</keyword>
<dbReference type="STRING" id="42249.A0A317SBF9"/>
<name>A0A317SBF9_9PEZI</name>
<keyword evidence="2" id="KW-1133">Transmembrane helix</keyword>
<dbReference type="Proteomes" id="UP000246991">
    <property type="component" value="Unassembled WGS sequence"/>
</dbReference>
<dbReference type="GO" id="GO:0005634">
    <property type="term" value="C:nucleus"/>
    <property type="evidence" value="ECO:0007669"/>
    <property type="project" value="TreeGrafter"/>
</dbReference>
<protein>
    <submittedName>
        <fullName evidence="4">Smr-domain-containing protein</fullName>
    </submittedName>
</protein>
<evidence type="ECO:0000259" key="3">
    <source>
        <dbReference type="PROSITE" id="PS50828"/>
    </source>
</evidence>
<dbReference type="SUPFAM" id="SSF160443">
    <property type="entry name" value="SMR domain-like"/>
    <property type="match status" value="1"/>
</dbReference>
<dbReference type="InterPro" id="IPR013899">
    <property type="entry name" value="DUF1771"/>
</dbReference>
<reference evidence="4 5" key="1">
    <citation type="submission" date="2018-03" db="EMBL/GenBank/DDBJ databases">
        <title>Genomes of Pezizomycetes fungi and the evolution of truffles.</title>
        <authorList>
            <person name="Murat C."/>
            <person name="Payen T."/>
            <person name="Noel B."/>
            <person name="Kuo A."/>
            <person name="Martin F.M."/>
        </authorList>
    </citation>
    <scope>NUCLEOTIDE SEQUENCE [LARGE SCALE GENOMIC DNA]</scope>
    <source>
        <strain evidence="4">091103-1</strain>
    </source>
</reference>
<dbReference type="SMART" id="SM01162">
    <property type="entry name" value="DUF1771"/>
    <property type="match status" value="1"/>
</dbReference>
<dbReference type="OrthoDB" id="3231855at2759"/>
<dbReference type="SMART" id="SM00463">
    <property type="entry name" value="SMR"/>
    <property type="match status" value="1"/>
</dbReference>
<evidence type="ECO:0000256" key="2">
    <source>
        <dbReference type="SAM" id="Phobius"/>
    </source>
</evidence>
<dbReference type="InterPro" id="IPR002625">
    <property type="entry name" value="Smr_dom"/>
</dbReference>
<dbReference type="Gene3D" id="3.30.1370.110">
    <property type="match status" value="1"/>
</dbReference>
<organism evidence="4 5">
    <name type="scientific">Tuber magnatum</name>
    <name type="common">white Piedmont truffle</name>
    <dbReference type="NCBI Taxonomy" id="42249"/>
    <lineage>
        <taxon>Eukaryota</taxon>
        <taxon>Fungi</taxon>
        <taxon>Dikarya</taxon>
        <taxon>Ascomycota</taxon>
        <taxon>Pezizomycotina</taxon>
        <taxon>Pezizomycetes</taxon>
        <taxon>Pezizales</taxon>
        <taxon>Tuberaceae</taxon>
        <taxon>Tuber</taxon>
    </lineage>
</organism>
<comment type="caution">
    <text evidence="4">The sequence shown here is derived from an EMBL/GenBank/DDBJ whole genome shotgun (WGS) entry which is preliminary data.</text>
</comment>
<dbReference type="Pfam" id="PF01713">
    <property type="entry name" value="Smr"/>
    <property type="match status" value="1"/>
</dbReference>
<dbReference type="PANTHER" id="PTHR46535">
    <property type="entry name" value="NEDD4-BINDING PROTEIN 2"/>
    <property type="match status" value="1"/>
</dbReference>
<dbReference type="PROSITE" id="PS50828">
    <property type="entry name" value="SMR"/>
    <property type="match status" value="1"/>
</dbReference>
<feature type="domain" description="Smr" evidence="3">
    <location>
        <begin position="106"/>
        <end position="180"/>
    </location>
</feature>
<proteinExistence type="predicted"/>